<dbReference type="Gene3D" id="3.90.180.10">
    <property type="entry name" value="Medium-chain alcohol dehydrogenases, catalytic domain"/>
    <property type="match status" value="1"/>
</dbReference>
<protein>
    <recommendedName>
        <fullName evidence="3">Casein kinase II subunit beta</fullName>
        <shortName evidence="3">CK II beta</shortName>
    </recommendedName>
</protein>
<name>A0AAD5T5V2_9FUNG</name>
<evidence type="ECO:0000256" key="2">
    <source>
        <dbReference type="ARBA" id="ARBA00045899"/>
    </source>
</evidence>
<dbReference type="GO" id="GO:0006359">
    <property type="term" value="P:regulation of transcription by RNA polymerase III"/>
    <property type="evidence" value="ECO:0007669"/>
    <property type="project" value="TreeGrafter"/>
</dbReference>
<comment type="subunit">
    <text evidence="3">Tetramer of two alpha and two beta subunits.</text>
</comment>
<proteinExistence type="inferred from homology"/>
<dbReference type="SMART" id="SM01085">
    <property type="entry name" value="CK_II_beta"/>
    <property type="match status" value="1"/>
</dbReference>
<dbReference type="Gene3D" id="1.10.1820.10">
    <property type="entry name" value="protein kinase ck2 holoenzyme, chain C, domain 1"/>
    <property type="match status" value="1"/>
</dbReference>
<comment type="caution">
    <text evidence="5">The sequence shown here is derived from an EMBL/GenBank/DDBJ whole genome shotgun (WGS) entry which is preliminary data.</text>
</comment>
<feature type="region of interest" description="Disordered" evidence="4">
    <location>
        <begin position="141"/>
        <end position="160"/>
    </location>
</feature>
<accession>A0AAD5T5V2</accession>
<keyword evidence="6" id="KW-1185">Reference proteome</keyword>
<feature type="compositionally biased region" description="Acidic residues" evidence="4">
    <location>
        <begin position="198"/>
        <end position="210"/>
    </location>
</feature>
<comment type="similarity">
    <text evidence="1 3">Belongs to the casein kinase 2 subunit beta family.</text>
</comment>
<dbReference type="SUPFAM" id="SSF50129">
    <property type="entry name" value="GroES-like"/>
    <property type="match status" value="1"/>
</dbReference>
<dbReference type="GO" id="GO:0034456">
    <property type="term" value="C:UTP-C complex"/>
    <property type="evidence" value="ECO:0007669"/>
    <property type="project" value="TreeGrafter"/>
</dbReference>
<feature type="region of interest" description="Disordered" evidence="4">
    <location>
        <begin position="75"/>
        <end position="136"/>
    </location>
</feature>
<feature type="region of interest" description="Disordered" evidence="4">
    <location>
        <begin position="174"/>
        <end position="210"/>
    </location>
</feature>
<dbReference type="FunFam" id="2.20.25.20:FF:000001">
    <property type="entry name" value="Casein kinase II subunit beta"/>
    <property type="match status" value="1"/>
</dbReference>
<feature type="region of interest" description="Disordered" evidence="4">
    <location>
        <begin position="405"/>
        <end position="426"/>
    </location>
</feature>
<dbReference type="InterPro" id="IPR000704">
    <property type="entry name" value="Casein_kinase_II_reg-sub"/>
</dbReference>
<organism evidence="5 6">
    <name type="scientific">Physocladia obscura</name>
    <dbReference type="NCBI Taxonomy" id="109957"/>
    <lineage>
        <taxon>Eukaryota</taxon>
        <taxon>Fungi</taxon>
        <taxon>Fungi incertae sedis</taxon>
        <taxon>Chytridiomycota</taxon>
        <taxon>Chytridiomycota incertae sedis</taxon>
        <taxon>Chytridiomycetes</taxon>
        <taxon>Chytridiales</taxon>
        <taxon>Chytriomycetaceae</taxon>
        <taxon>Physocladia</taxon>
    </lineage>
</organism>
<dbReference type="GO" id="GO:0019887">
    <property type="term" value="F:protein kinase regulator activity"/>
    <property type="evidence" value="ECO:0007669"/>
    <property type="project" value="InterPro"/>
</dbReference>
<dbReference type="InterPro" id="IPR035991">
    <property type="entry name" value="Casein_kinase_II_beta-like"/>
</dbReference>
<dbReference type="EMBL" id="JADGJH010000313">
    <property type="protein sequence ID" value="KAJ3131148.1"/>
    <property type="molecule type" value="Genomic_DNA"/>
</dbReference>
<dbReference type="InterPro" id="IPR011032">
    <property type="entry name" value="GroES-like_sf"/>
</dbReference>
<evidence type="ECO:0000313" key="5">
    <source>
        <dbReference type="EMBL" id="KAJ3131148.1"/>
    </source>
</evidence>
<gene>
    <name evidence="5" type="primary">CKB1_2</name>
    <name evidence="5" type="ORF">HK100_006727</name>
</gene>
<evidence type="ECO:0000256" key="1">
    <source>
        <dbReference type="ARBA" id="ARBA00006941"/>
    </source>
</evidence>
<comment type="function">
    <text evidence="2 3">Regulatory subunit of casein kinase II/CK2. As part of the kinase complex regulates the basal catalytic activity of the alpha subunit a constitutively active serine/threonine-protein kinase that phosphorylates a large number of substrates containing acidic residues C-terminal to the phosphorylated serine or threonine.</text>
</comment>
<feature type="compositionally biased region" description="Low complexity" evidence="4">
    <location>
        <begin position="100"/>
        <end position="109"/>
    </location>
</feature>
<dbReference type="PANTHER" id="PTHR11740:SF0">
    <property type="entry name" value="CASEIN KINASE II SUBUNIT BETA"/>
    <property type="match status" value="1"/>
</dbReference>
<sequence>MTPLAGLPPDATTRIAKTHVQKTIAMSEKSAVVMVNLFAAKYNDNNSNKNAAIDNHYNKNSKTIFCYDGSHPNPFSADYRQIPPAELSSSNDDDNHNNNDNEINNDVANGTDSDKESVPHLVASRAKASRHDSTPLLRLRSKQQATHLSHSSVGQSGGGGSNFYFSKSTGGVSGGGGGSNTNNNDLFGGIMGNGGGGNDDDDEEEEEEDFVEAVIPILHPALAAQKNLRRYLGFIGHEFFIEVSEEFIKDDFNLTGLNTLVLLYNEALDMILDLELDPQPTPAQLSLIESSAEMLYGLIHQRFLLTKGGLGVMSDRLAEADFGACPREGCGGASVLPCGRSDQPSVDTVKMFCVRCCDLYHPREAKFQNIDGAFFGTTFPHLLYNTYPQLIPPVITPAKSASEAVSQEATAATTRAEDGGDDDPQPIALAKLPNYRVYVPRLFGFRLSERSQTGPRMGWLRWKDGVDLGAGDGIVARSMEVGMYRHKLVNLELSVAQLQLPVKAKDMGFSVAKFPAIFGYDIGGIISKTRTEVDNLPIGTHYGGFQEFVLVPEELVSPIPDELSFIEAALPPMAVHTSQLGITQANFETFANFKTPILM</sequence>
<dbReference type="GO" id="GO:0005737">
    <property type="term" value="C:cytoplasm"/>
    <property type="evidence" value="ECO:0007669"/>
    <property type="project" value="TreeGrafter"/>
</dbReference>
<dbReference type="SUPFAM" id="SSF57798">
    <property type="entry name" value="Casein kinase II beta subunit"/>
    <property type="match status" value="1"/>
</dbReference>
<dbReference type="AlphaFoldDB" id="A0AAD5T5V2"/>
<evidence type="ECO:0000313" key="6">
    <source>
        <dbReference type="Proteomes" id="UP001211907"/>
    </source>
</evidence>
<dbReference type="Gene3D" id="2.20.25.20">
    <property type="match status" value="1"/>
</dbReference>
<dbReference type="Proteomes" id="UP001211907">
    <property type="component" value="Unassembled WGS sequence"/>
</dbReference>
<dbReference type="PANTHER" id="PTHR11740">
    <property type="entry name" value="CASEIN KINASE II SUBUNIT BETA"/>
    <property type="match status" value="1"/>
</dbReference>
<dbReference type="PRINTS" id="PR00472">
    <property type="entry name" value="CASNKINASEII"/>
</dbReference>
<dbReference type="Pfam" id="PF01214">
    <property type="entry name" value="CK_II_beta"/>
    <property type="match status" value="1"/>
</dbReference>
<evidence type="ECO:0000256" key="3">
    <source>
        <dbReference type="RuleBase" id="RU361268"/>
    </source>
</evidence>
<evidence type="ECO:0000256" key="4">
    <source>
        <dbReference type="SAM" id="MobiDB-lite"/>
    </source>
</evidence>
<dbReference type="InterPro" id="IPR016149">
    <property type="entry name" value="Casein_kin_II_reg-sub_N"/>
</dbReference>
<dbReference type="GO" id="GO:0005956">
    <property type="term" value="C:protein kinase CK2 complex"/>
    <property type="evidence" value="ECO:0007669"/>
    <property type="project" value="UniProtKB-UniRule"/>
</dbReference>
<reference evidence="5" key="1">
    <citation type="submission" date="2020-05" db="EMBL/GenBank/DDBJ databases">
        <title>Phylogenomic resolution of chytrid fungi.</title>
        <authorList>
            <person name="Stajich J.E."/>
            <person name="Amses K."/>
            <person name="Simmons R."/>
            <person name="Seto K."/>
            <person name="Myers J."/>
            <person name="Bonds A."/>
            <person name="Quandt C.A."/>
            <person name="Barry K."/>
            <person name="Liu P."/>
            <person name="Grigoriev I."/>
            <person name="Longcore J.E."/>
            <person name="James T.Y."/>
        </authorList>
    </citation>
    <scope>NUCLEOTIDE SEQUENCE</scope>
    <source>
        <strain evidence="5">JEL0513</strain>
    </source>
</reference>